<dbReference type="InterPro" id="IPR015914">
    <property type="entry name" value="PAPs_N"/>
</dbReference>
<comment type="caution">
    <text evidence="4">The sequence shown here is derived from an EMBL/GenBank/DDBJ whole genome shotgun (WGS) entry which is preliminary data.</text>
</comment>
<feature type="domain" description="Fibronectin type-III" evidence="3">
    <location>
        <begin position="1771"/>
        <end position="1862"/>
    </location>
</feature>
<dbReference type="Gene3D" id="2.60.40.1220">
    <property type="match status" value="2"/>
</dbReference>
<dbReference type="SUPFAM" id="SSF81296">
    <property type="entry name" value="E set domains"/>
    <property type="match status" value="1"/>
</dbReference>
<evidence type="ECO:0000313" key="4">
    <source>
        <dbReference type="EMBL" id="TPG13849.1"/>
    </source>
</evidence>
<dbReference type="OrthoDB" id="505641at2"/>
<dbReference type="InterPro" id="IPR039331">
    <property type="entry name" value="PAPs-like"/>
</dbReference>
<dbReference type="Gene3D" id="2.60.40.380">
    <property type="entry name" value="Purple acid phosphatase-like, N-terminal"/>
    <property type="match status" value="2"/>
</dbReference>
<dbReference type="InterPro" id="IPR025141">
    <property type="entry name" value="DUF4082"/>
</dbReference>
<dbReference type="InterPro" id="IPR003961">
    <property type="entry name" value="FN3_dom"/>
</dbReference>
<dbReference type="Gene3D" id="2.60.40.650">
    <property type="match status" value="1"/>
</dbReference>
<accession>A0A502CNZ5</accession>
<dbReference type="Pfam" id="PF17957">
    <property type="entry name" value="Big_7"/>
    <property type="match status" value="1"/>
</dbReference>
<reference evidence="4 5" key="1">
    <citation type="journal article" date="2019" name="Environ. Microbiol.">
        <title>Species interactions and distinct microbial communities in high Arctic permafrost affected cryosols are associated with the CH4 and CO2 gas fluxes.</title>
        <authorList>
            <person name="Altshuler I."/>
            <person name="Hamel J."/>
            <person name="Turney S."/>
            <person name="Magnuson E."/>
            <person name="Levesque R."/>
            <person name="Greer C."/>
            <person name="Whyte L.G."/>
        </authorList>
    </citation>
    <scope>NUCLEOTIDE SEQUENCE [LARGE SCALE GENOMIC DNA]</scope>
    <source>
        <strain evidence="4 5">S9.3A</strain>
    </source>
</reference>
<gene>
    <name evidence="4" type="ORF">EAH86_16555</name>
</gene>
<feature type="domain" description="Fibronectin type-III" evidence="3">
    <location>
        <begin position="1582"/>
        <end position="1675"/>
    </location>
</feature>
<feature type="signal peptide" evidence="2">
    <location>
        <begin position="1"/>
        <end position="29"/>
    </location>
</feature>
<dbReference type="InterPro" id="IPR032812">
    <property type="entry name" value="SbsA_Ig"/>
</dbReference>
<dbReference type="Proteomes" id="UP000317722">
    <property type="component" value="Unassembled WGS sequence"/>
</dbReference>
<dbReference type="Pfam" id="PF13313">
    <property type="entry name" value="DUF4082"/>
    <property type="match status" value="4"/>
</dbReference>
<proteinExistence type="predicted"/>
<keyword evidence="1 2" id="KW-0732">Signal</keyword>
<evidence type="ECO:0000259" key="3">
    <source>
        <dbReference type="PROSITE" id="PS50853"/>
    </source>
</evidence>
<dbReference type="PANTHER" id="PTHR22953:SF153">
    <property type="entry name" value="PURPLE ACID PHOSPHATASE"/>
    <property type="match status" value="1"/>
</dbReference>
<evidence type="ECO:0000256" key="2">
    <source>
        <dbReference type="SAM" id="SignalP"/>
    </source>
</evidence>
<dbReference type="GO" id="GO:0046872">
    <property type="term" value="F:metal ion binding"/>
    <property type="evidence" value="ECO:0007669"/>
    <property type="project" value="InterPro"/>
</dbReference>
<dbReference type="EMBL" id="RCZM01000006">
    <property type="protein sequence ID" value="TPG13849.1"/>
    <property type="molecule type" value="Genomic_DNA"/>
</dbReference>
<dbReference type="SMART" id="SM00060">
    <property type="entry name" value="FN3"/>
    <property type="match status" value="3"/>
</dbReference>
<sequence>MNRRWIAIVGAAAVVASTLAVGVASPALAGPCDPGGNPIVCENSKPGSPESEWEVAGSGDPGLQGFATKMSLSAGEQQQFKIKTTGSSYTIDIYRLGWYGGDGARKIGSATPTARTQPNCLSDAATGLVDCGNWAVSASWTVPADAVSGVYIAHLNNASNQDESQIPFVVRNDSSHSDILFQTSDSTWQAYNTYGGSDFYTGVPDGRAYKISYNRPFVTRGDNEGRDYLFANEFPMLQFMERNGYDVSYTSSLDVDRRGPLLQNHKVFVSTGHDEYWSGAQRANVEAARDAGVNLAFFSGNEVYWRTRWEPSIDGTSTDGRTLVCYKETWANAKIDPTPESTATWRDPRFAPPSQGGGLPENALTGTLYMSNFTDLAITVSEREGKLRLWRNTTLGSMSAGQTTALAAHTIGYESDEDLDNGSRPPGLVRLSTTTGATPQYLQDYGNVVLPGTTTHHLTLYRAASGALVFGAGTVQWAWGLSQNHDGQGAAADVRMQQATVNVLADMGALASTIMPGLTASTKTTDTSAPTVTISAPADGAAVGNGSVVNVAGTASDVGGKVAGVEVSTDNGTTWHPATGTTSWTYSYVVHGRGAATVKARAIDDSANIGTPATRSLTVSCPCSLFGETVPATPSANDSASVELGVRFTPTEDGYVSGVRFYKGTGNTGTHTGSLWTASGALLATGTFTGETANGWQTLQFGESISVAAGTTYVASYRAPNGHYAADSNFFTTKDYVAAPLSALGKPSGQTNGVYGLDPGFPTSSYGDTNYYVDVVFTVDDTTPPIVTSRTPLPGSSSVAPAVKPRAVFSRAIDPASLQFSVSSASGPVSGTTAYDATTRTATFTPTANLAYSTAFTATVQASTVYGVPMDAPATWTFTTSATDPLPGDCPCSIWPDSATPTVITDSDSRSVELGAKFTAEADGEIVGVRFYKGPANLGTHTGSLWTSSGQLLASVTFVGETSTGWQNAYFSSPVSIQADTTYVVSYRAPAGSYSYTANGLAAAVDSPPLHTVAHGGLYTFGAGAPTNQADTNYWVDVLYNPTDAAPTVSSVTPGAGATNVSPNAAVKASFAGQVRSGSAALALKTSGGATVAGSTSYNATTKTITFVPTSALSPDQSYQATASGAAALSGLTMAPFSWTFTVAGASSCPCTLFESTATPPVADANDAGAVTVGVKFTTTVPGYVTGLRFYKSAANTGTHVGSLWSSAGAKLATVTFSGETASGWQTAQFAQPVQLTVGQTYVVSYRAPSGHYAATQQFFANPWDNVVLTAPAGANGVYAYGASESFPDSSYASSNYWVDPIFAPGAAPDTTAPTGVASPIDGASSVSEAVTPSVTFSEAIDVATLQLSLKTSGGQTVTGSTAYDSGTRTATFTPGAALARGATYTATGSAADPSGNAMAPLTWSFTTAKPDATPGVCPCSLWNDSAVPGMITVNDPANLELGVKFSADAAGTVTGVRFYKGPQNTGSHTGSLWDAAGNRLATATFTGESSTGWQTVSFATPVSVTPGSTYVASYTSGGYYSATVGGLASALDQPPLHTPASAGLYLYGSGFPTNTSSANYWVDVVFATGGTPPPADTTAPVISAVQHNAGANGSTATVTWTSDESATSVVQYGTTTALGSTATGATGTSHSVALSGLTSATTYYYRVTSVDAASNSATSPDVSGAPASFATPDVTAPAVSAVAAAVSAGAATISWTTNESATTKVDYGTTTALGTSATGATGTAHSVALSSLAAGTYYYRVTSADPAGNSTTDPVTTSAPRTFVIADTTAPTISAVASTGSGTTATVSWTTDESATTSVSYGTTTALGTTRTGTAGTSHSVALTGLTANTRYYYRVTSADAAGNSATSPATTSAPASYVPTVAPIAQTTVAQFSTGTGGYISDTNGGEVLGTLTVGSEFTGTTTPTGFTSAALVTGGATTYASGQASLSGSRLYTSTTYATGRSFAAAATLGANHTIGWGSIATGSTTVTASFQTSATGALSARVNDGFLNNRTIAIAGTWTGAEHEYRVDWASGNAVFFIDGTQVATSAFSTGLSLRVMASDPTTAAPVLLVDWTRVAPYAAATTFTSAVIDAGATVGWDTLTRDVVLPSGTTMTIQVRSGPNANTGSGSWTGWSTVSATTNSITRSSRYLQYNLQFTSTGTRFTTPTVNSVQLAFHVL</sequence>
<dbReference type="InterPro" id="IPR046540">
    <property type="entry name" value="DMFA2_C"/>
</dbReference>
<dbReference type="InterPro" id="IPR014756">
    <property type="entry name" value="Ig_E-set"/>
</dbReference>
<protein>
    <submittedName>
        <fullName evidence="4">DUF4082 domain-containing protein</fullName>
    </submittedName>
</protein>
<dbReference type="PANTHER" id="PTHR22953">
    <property type="entry name" value="ACID PHOSPHATASE RELATED"/>
    <property type="match status" value="1"/>
</dbReference>
<dbReference type="Pfam" id="PF13205">
    <property type="entry name" value="Big_5"/>
    <property type="match status" value="3"/>
</dbReference>
<evidence type="ECO:0000256" key="1">
    <source>
        <dbReference type="ARBA" id="ARBA00022729"/>
    </source>
</evidence>
<keyword evidence="5" id="KW-1185">Reference proteome</keyword>
<dbReference type="PROSITE" id="PS50853">
    <property type="entry name" value="FN3"/>
    <property type="match status" value="2"/>
</dbReference>
<dbReference type="Pfam" id="PF16656">
    <property type="entry name" value="Pur_ac_phosph_N"/>
    <property type="match status" value="2"/>
</dbReference>
<dbReference type="CDD" id="cd00063">
    <property type="entry name" value="FN3"/>
    <property type="match status" value="1"/>
</dbReference>
<dbReference type="InterPro" id="IPR008963">
    <property type="entry name" value="Purple_acid_Pase-like_N"/>
</dbReference>
<dbReference type="GO" id="GO:0003993">
    <property type="term" value="F:acid phosphatase activity"/>
    <property type="evidence" value="ECO:0007669"/>
    <property type="project" value="InterPro"/>
</dbReference>
<dbReference type="RefSeq" id="WP_140742785.1">
    <property type="nucleotide sequence ID" value="NZ_RCZM01000006.1"/>
</dbReference>
<organism evidence="4 5">
    <name type="scientific">Pedococcus bigeumensis</name>
    <dbReference type="NCBI Taxonomy" id="433644"/>
    <lineage>
        <taxon>Bacteria</taxon>
        <taxon>Bacillati</taxon>
        <taxon>Actinomycetota</taxon>
        <taxon>Actinomycetes</taxon>
        <taxon>Micrococcales</taxon>
        <taxon>Intrasporangiaceae</taxon>
        <taxon>Pedococcus</taxon>
    </lineage>
</organism>
<feature type="chain" id="PRO_5021358955" evidence="2">
    <location>
        <begin position="30"/>
        <end position="2161"/>
    </location>
</feature>
<dbReference type="InterPro" id="IPR014755">
    <property type="entry name" value="Cu-Rt/internalin_Ig-like"/>
</dbReference>
<dbReference type="Pfam" id="PF20254">
    <property type="entry name" value="DMFA2_C"/>
    <property type="match status" value="1"/>
</dbReference>
<evidence type="ECO:0000313" key="5">
    <source>
        <dbReference type="Proteomes" id="UP000317722"/>
    </source>
</evidence>
<dbReference type="SUPFAM" id="SSF49363">
    <property type="entry name" value="Purple acid phosphatase, N-terminal domain"/>
    <property type="match status" value="3"/>
</dbReference>
<name>A0A502CNZ5_9MICO</name>